<dbReference type="EMBL" id="JAHQCX010000003">
    <property type="protein sequence ID" value="MBU9725387.1"/>
    <property type="molecule type" value="Genomic_DNA"/>
</dbReference>
<dbReference type="RefSeq" id="WP_238726374.1">
    <property type="nucleotide sequence ID" value="NZ_JAHQCX010000003.1"/>
</dbReference>
<keyword evidence="5" id="KW-1185">Reference proteome</keyword>
<comment type="caution">
    <text evidence="4">The sequence shown here is derived from an EMBL/GenBank/DDBJ whole genome shotgun (WGS) entry which is preliminary data.</text>
</comment>
<evidence type="ECO:0000256" key="1">
    <source>
        <dbReference type="PROSITE-ProRule" id="PRU00285"/>
    </source>
</evidence>
<dbReference type="SUPFAM" id="SSF49764">
    <property type="entry name" value="HSP20-like chaperones"/>
    <property type="match status" value="1"/>
</dbReference>
<dbReference type="PANTHER" id="PTHR11527">
    <property type="entry name" value="HEAT-SHOCK PROTEIN 20 FAMILY MEMBER"/>
    <property type="match status" value="1"/>
</dbReference>
<dbReference type="InterPro" id="IPR002068">
    <property type="entry name" value="A-crystallin/Hsp20_dom"/>
</dbReference>
<dbReference type="CDD" id="cd06471">
    <property type="entry name" value="ACD_LpsHSP_like"/>
    <property type="match status" value="1"/>
</dbReference>
<accession>A0ABS6K4G3</accession>
<proteinExistence type="inferred from homology"/>
<dbReference type="Proteomes" id="UP001314681">
    <property type="component" value="Unassembled WGS sequence"/>
</dbReference>
<dbReference type="InterPro" id="IPR031107">
    <property type="entry name" value="Small_HSP"/>
</dbReference>
<evidence type="ECO:0000313" key="5">
    <source>
        <dbReference type="Proteomes" id="UP001314681"/>
    </source>
</evidence>
<reference evidence="4 5" key="1">
    <citation type="submission" date="2021-06" db="EMBL/GenBank/DDBJ databases">
        <title>Description of novel taxa of the family Lachnospiraceae.</title>
        <authorList>
            <person name="Chaplin A.V."/>
            <person name="Sokolova S.R."/>
            <person name="Pikina A.P."/>
            <person name="Korzhanova M."/>
            <person name="Belova V."/>
            <person name="Korostin D."/>
            <person name="Efimov B.A."/>
        </authorList>
    </citation>
    <scope>NUCLEOTIDE SEQUENCE [LARGE SCALE GENOMIC DNA]</scope>
    <source>
        <strain evidence="4 5">ASD4241</strain>
    </source>
</reference>
<evidence type="ECO:0000256" key="2">
    <source>
        <dbReference type="RuleBase" id="RU003616"/>
    </source>
</evidence>
<comment type="similarity">
    <text evidence="1 2">Belongs to the small heat shock protein (HSP20) family.</text>
</comment>
<sequence length="140" mass="16418">MLNLMPFSRREDNLFNYLDNLEKNFFGDMDQNLSQFRTDIIDDGDHYTMKADLPGFTKEDIHIDLNDNTLTIHAEHNEENETKKDNYVRRERRYGSFSRSFDVTNINTSDIDATYANGVLELKLPKLEAVVPEPRKIEVK</sequence>
<dbReference type="Gene3D" id="2.60.40.790">
    <property type="match status" value="1"/>
</dbReference>
<gene>
    <name evidence="4" type="ORF">KTH90_05095</name>
</gene>
<name>A0ABS6K4G3_9FIRM</name>
<organism evidence="4 5">
    <name type="scientific">Diplocloster modestus</name>
    <dbReference type="NCBI Taxonomy" id="2850322"/>
    <lineage>
        <taxon>Bacteria</taxon>
        <taxon>Bacillati</taxon>
        <taxon>Bacillota</taxon>
        <taxon>Clostridia</taxon>
        <taxon>Lachnospirales</taxon>
        <taxon>Lachnospiraceae</taxon>
        <taxon>Diplocloster</taxon>
    </lineage>
</organism>
<evidence type="ECO:0000259" key="3">
    <source>
        <dbReference type="PROSITE" id="PS01031"/>
    </source>
</evidence>
<feature type="domain" description="SHSP" evidence="3">
    <location>
        <begin position="29"/>
        <end position="140"/>
    </location>
</feature>
<evidence type="ECO:0000313" key="4">
    <source>
        <dbReference type="EMBL" id="MBU9725387.1"/>
    </source>
</evidence>
<dbReference type="Pfam" id="PF00011">
    <property type="entry name" value="HSP20"/>
    <property type="match status" value="1"/>
</dbReference>
<protein>
    <submittedName>
        <fullName evidence="4">Hsp20/alpha crystallin family protein</fullName>
    </submittedName>
</protein>
<dbReference type="InterPro" id="IPR008978">
    <property type="entry name" value="HSP20-like_chaperone"/>
</dbReference>
<dbReference type="PROSITE" id="PS01031">
    <property type="entry name" value="SHSP"/>
    <property type="match status" value="1"/>
</dbReference>